<protein>
    <submittedName>
        <fullName evidence="3">SGNH/GDSL hydrolase family protein</fullName>
    </submittedName>
</protein>
<reference evidence="3 4" key="1">
    <citation type="submission" date="2023-05" db="EMBL/GenBank/DDBJ databases">
        <title>Streptantibioticus silvisoli sp. nov., acidotolerant actinomycetes 1 from pine litter.</title>
        <authorList>
            <person name="Swiecimska M."/>
            <person name="Golinska P."/>
            <person name="Sangal V."/>
            <person name="Wachnowicz B."/>
            <person name="Goodfellow M."/>
        </authorList>
    </citation>
    <scope>NUCLEOTIDE SEQUENCE [LARGE SCALE GENOMIC DNA]</scope>
    <source>
        <strain evidence="3 4">SL54</strain>
    </source>
</reference>
<dbReference type="RefSeq" id="WP_271322888.1">
    <property type="nucleotide sequence ID" value="NZ_JAAGKO020000022.1"/>
</dbReference>
<dbReference type="Proteomes" id="UP001156398">
    <property type="component" value="Unassembled WGS sequence"/>
</dbReference>
<dbReference type="Gene3D" id="3.40.50.1110">
    <property type="entry name" value="SGNH hydrolase"/>
    <property type="match status" value="1"/>
</dbReference>
<dbReference type="InterPro" id="IPR048977">
    <property type="entry name" value="SsfX3-like_N"/>
</dbReference>
<dbReference type="Pfam" id="PF21181">
    <property type="entry name" value="SsfX3_N"/>
    <property type="match status" value="1"/>
</dbReference>
<dbReference type="GO" id="GO:0016787">
    <property type="term" value="F:hydrolase activity"/>
    <property type="evidence" value="ECO:0007669"/>
    <property type="project" value="UniProtKB-KW"/>
</dbReference>
<dbReference type="Pfam" id="PF14606">
    <property type="entry name" value="Lipase_GDSL_3"/>
    <property type="match status" value="1"/>
</dbReference>
<feature type="domain" description="SsfX3-like N-terminal" evidence="2">
    <location>
        <begin position="16"/>
        <end position="143"/>
    </location>
</feature>
<comment type="caution">
    <text evidence="3">The sequence shown here is derived from an EMBL/GenBank/DDBJ whole genome shotgun (WGS) entry which is preliminary data.</text>
</comment>
<keyword evidence="4" id="KW-1185">Reference proteome</keyword>
<evidence type="ECO:0000259" key="1">
    <source>
        <dbReference type="Pfam" id="PF14606"/>
    </source>
</evidence>
<dbReference type="InterPro" id="IPR013830">
    <property type="entry name" value="SGNH_hydro"/>
</dbReference>
<evidence type="ECO:0000313" key="3">
    <source>
        <dbReference type="EMBL" id="MDI5964257.1"/>
    </source>
</evidence>
<sequence length="380" mass="40016">MTTWHEVEPAGGPVEIRGALDLERTLAGVLPRRLPAWTRAQYPGPFLDAVTMTPSGVRLAFRTAATAVELRLLTTVSPTPDDTRRPDPGTVDLVVDGELTGSAAAPAGNVLWPDGELEAGEPGTVRFDGLASGAKDVELWLPQDTPCELVALRADAPITAPGPHGRRRWTHYGSSISQGPGADRPTGTWPAVAARAAGVELLNLSLAGNAVLDPFVARTIRDTPADLISVKIGINVVNTATFRRRSFAPAVHGFLDTVRDGHPEVPLLVVSPVSCLAVEHHPGPTGAGPDGTLVALGDPDDVAAGALTLTVIREELAALVRDRAADDPHLHHLDGRALLGPHDTAHLPDGLHPDAVAQHRMGRRFTAEVFARPGPFAGRD</sequence>
<dbReference type="InterPro" id="IPR036514">
    <property type="entry name" value="SGNH_hydro_sf"/>
</dbReference>
<dbReference type="EMBL" id="JAAGKO020000022">
    <property type="protein sequence ID" value="MDI5964257.1"/>
    <property type="molecule type" value="Genomic_DNA"/>
</dbReference>
<dbReference type="Gene3D" id="2.60.120.260">
    <property type="entry name" value="Galactose-binding domain-like"/>
    <property type="match status" value="1"/>
</dbReference>
<keyword evidence="3" id="KW-0378">Hydrolase</keyword>
<gene>
    <name evidence="3" type="ORF">POF43_016265</name>
</gene>
<name>A0ABT6W0I1_9ACTN</name>
<evidence type="ECO:0000259" key="2">
    <source>
        <dbReference type="Pfam" id="PF21181"/>
    </source>
</evidence>
<dbReference type="SUPFAM" id="SSF52266">
    <property type="entry name" value="SGNH hydrolase"/>
    <property type="match status" value="1"/>
</dbReference>
<feature type="domain" description="SGNH hydrolase-type esterase" evidence="1">
    <location>
        <begin position="171"/>
        <end position="271"/>
    </location>
</feature>
<organism evidence="3 4">
    <name type="scientific">Streptantibioticus silvisoli</name>
    <dbReference type="NCBI Taxonomy" id="2705255"/>
    <lineage>
        <taxon>Bacteria</taxon>
        <taxon>Bacillati</taxon>
        <taxon>Actinomycetota</taxon>
        <taxon>Actinomycetes</taxon>
        <taxon>Kitasatosporales</taxon>
        <taxon>Streptomycetaceae</taxon>
        <taxon>Streptantibioticus</taxon>
    </lineage>
</organism>
<proteinExistence type="predicted"/>
<accession>A0ABT6W0I1</accession>
<evidence type="ECO:0000313" key="4">
    <source>
        <dbReference type="Proteomes" id="UP001156398"/>
    </source>
</evidence>